<dbReference type="AlphaFoldDB" id="A0AAW8FJQ9"/>
<dbReference type="EMBL" id="JAUSZV010000005">
    <property type="protein sequence ID" value="MDQ0909023.1"/>
    <property type="molecule type" value="Genomic_DNA"/>
</dbReference>
<feature type="compositionally biased region" description="Basic and acidic residues" evidence="1">
    <location>
        <begin position="189"/>
        <end position="199"/>
    </location>
</feature>
<evidence type="ECO:0000313" key="2">
    <source>
        <dbReference type="EMBL" id="MDQ0909023.1"/>
    </source>
</evidence>
<name>A0AAW8FJQ9_9ACTN</name>
<feature type="compositionally biased region" description="Basic and acidic residues" evidence="1">
    <location>
        <begin position="227"/>
        <end position="237"/>
    </location>
</feature>
<evidence type="ECO:0000313" key="3">
    <source>
        <dbReference type="Proteomes" id="UP001234216"/>
    </source>
</evidence>
<sequence length="244" mass="26177">MGWMALKKSELSPETAIRHDRRNGRPPPEDPPCRTVRSIIGCGSVHSHVNHPEGRLRRVTPRVVADCASGARVGMRRHPGNGYRVARSPGHRSDGPQQRRAQRGLRGHIGLRPPRRHHPGLQGPLAGPTRCGDRSESAPADHVAEPSVKAGPGIRVQPRRHCSGQPGVEKDSSPPPSAGGRPSLPGPGDRVDHHPEPPDRGPPPANGSHEPVRHRRSDGPAGPCPHGDARRGGRKWDGWGAAAR</sequence>
<gene>
    <name evidence="2" type="ORF">QFZ22_005008</name>
</gene>
<comment type="caution">
    <text evidence="2">The sequence shown here is derived from an EMBL/GenBank/DDBJ whole genome shotgun (WGS) entry which is preliminary data.</text>
</comment>
<reference evidence="2" key="1">
    <citation type="submission" date="2023-07" db="EMBL/GenBank/DDBJ databases">
        <title>Comparative genomics of wheat-associated soil bacteria to identify genetic determinants of phenazine resistance.</title>
        <authorList>
            <person name="Mouncey N."/>
        </authorList>
    </citation>
    <scope>NUCLEOTIDE SEQUENCE</scope>
    <source>
        <strain evidence="2">V4I22</strain>
    </source>
</reference>
<proteinExistence type="predicted"/>
<feature type="compositionally biased region" description="Low complexity" evidence="1">
    <location>
        <begin position="178"/>
        <end position="188"/>
    </location>
</feature>
<evidence type="ECO:0000256" key="1">
    <source>
        <dbReference type="SAM" id="MobiDB-lite"/>
    </source>
</evidence>
<organism evidence="2 3">
    <name type="scientific">Streptomyces canus</name>
    <dbReference type="NCBI Taxonomy" id="58343"/>
    <lineage>
        <taxon>Bacteria</taxon>
        <taxon>Bacillati</taxon>
        <taxon>Actinomycetota</taxon>
        <taxon>Actinomycetes</taxon>
        <taxon>Kitasatosporales</taxon>
        <taxon>Streptomycetaceae</taxon>
        <taxon>Streptomyces</taxon>
        <taxon>Streptomyces aurantiacus group</taxon>
    </lineage>
</organism>
<feature type="region of interest" description="Disordered" evidence="1">
    <location>
        <begin position="73"/>
        <end position="244"/>
    </location>
</feature>
<feature type="region of interest" description="Disordered" evidence="1">
    <location>
        <begin position="1"/>
        <end position="32"/>
    </location>
</feature>
<protein>
    <submittedName>
        <fullName evidence="2">Uncharacterized protein</fullName>
    </submittedName>
</protein>
<accession>A0AAW8FJQ9</accession>
<dbReference type="Proteomes" id="UP001234216">
    <property type="component" value="Unassembled WGS sequence"/>
</dbReference>